<dbReference type="eggNOG" id="ENOG502T5CP">
    <property type="taxonomic scope" value="Eukaryota"/>
</dbReference>
<organism evidence="2 3">
    <name type="scientific">Paracoccidioides lutzii (strain ATCC MYA-826 / Pb01)</name>
    <name type="common">Paracoccidioides brasiliensis</name>
    <dbReference type="NCBI Taxonomy" id="502779"/>
    <lineage>
        <taxon>Eukaryota</taxon>
        <taxon>Fungi</taxon>
        <taxon>Dikarya</taxon>
        <taxon>Ascomycota</taxon>
        <taxon>Pezizomycotina</taxon>
        <taxon>Eurotiomycetes</taxon>
        <taxon>Eurotiomycetidae</taxon>
        <taxon>Onygenales</taxon>
        <taxon>Ajellomycetaceae</taxon>
        <taxon>Paracoccidioides</taxon>
    </lineage>
</organism>
<evidence type="ECO:0000256" key="1">
    <source>
        <dbReference type="SAM" id="MobiDB-lite"/>
    </source>
</evidence>
<reference evidence="2 3" key="1">
    <citation type="journal article" date="2011" name="PLoS Genet.">
        <title>Comparative genomic analysis of human fungal pathogens causing paracoccidioidomycosis.</title>
        <authorList>
            <person name="Desjardins C.A."/>
            <person name="Champion M.D."/>
            <person name="Holder J.W."/>
            <person name="Muszewska A."/>
            <person name="Goldberg J."/>
            <person name="Bailao A.M."/>
            <person name="Brigido M.M."/>
            <person name="Ferreira M.E."/>
            <person name="Garcia A.M."/>
            <person name="Grynberg M."/>
            <person name="Gujja S."/>
            <person name="Heiman D.I."/>
            <person name="Henn M.R."/>
            <person name="Kodira C.D."/>
            <person name="Leon-Narvaez H."/>
            <person name="Longo L.V."/>
            <person name="Ma L.J."/>
            <person name="Malavazi I."/>
            <person name="Matsuo A.L."/>
            <person name="Morais F.V."/>
            <person name="Pereira M."/>
            <person name="Rodriguez-Brito S."/>
            <person name="Sakthikumar S."/>
            <person name="Salem-Izacc S.M."/>
            <person name="Sykes S.M."/>
            <person name="Teixeira M.M."/>
            <person name="Vallejo M.C."/>
            <person name="Walter M.E."/>
            <person name="Yandava C."/>
            <person name="Young S."/>
            <person name="Zeng Q."/>
            <person name="Zucker J."/>
            <person name="Felipe M.S."/>
            <person name="Goldman G.H."/>
            <person name="Haas B.J."/>
            <person name="McEwen J.G."/>
            <person name="Nino-Vega G."/>
            <person name="Puccia R."/>
            <person name="San-Blas G."/>
            <person name="Soares C.M."/>
            <person name="Birren B.W."/>
            <person name="Cuomo C.A."/>
        </authorList>
    </citation>
    <scope>NUCLEOTIDE SEQUENCE [LARGE SCALE GENOMIC DNA]</scope>
    <source>
        <strain evidence="3">ATCC MYA-826 / Pb01</strain>
    </source>
</reference>
<proteinExistence type="predicted"/>
<evidence type="ECO:0000313" key="3">
    <source>
        <dbReference type="Proteomes" id="UP000002059"/>
    </source>
</evidence>
<dbReference type="Proteomes" id="UP000002059">
    <property type="component" value="Partially assembled WGS sequence"/>
</dbReference>
<dbReference type="GeneID" id="9095779"/>
<evidence type="ECO:0000313" key="2">
    <source>
        <dbReference type="EMBL" id="EEH34286.2"/>
    </source>
</evidence>
<accession>C1H3J2</accession>
<dbReference type="AlphaFoldDB" id="C1H3J2"/>
<keyword evidence="3" id="KW-1185">Reference proteome</keyword>
<dbReference type="VEuPathDB" id="FungiDB:PAAG_05335"/>
<feature type="region of interest" description="Disordered" evidence="1">
    <location>
        <begin position="1"/>
        <end position="24"/>
    </location>
</feature>
<gene>
    <name evidence="2" type="ORF">PAAG_05335</name>
</gene>
<dbReference type="EMBL" id="KN294005">
    <property type="protein sequence ID" value="EEH34286.2"/>
    <property type="molecule type" value="Genomic_DNA"/>
</dbReference>
<feature type="region of interest" description="Disordered" evidence="1">
    <location>
        <begin position="94"/>
        <end position="143"/>
    </location>
</feature>
<feature type="compositionally biased region" description="Acidic residues" evidence="1">
    <location>
        <begin position="106"/>
        <end position="122"/>
    </location>
</feature>
<feature type="compositionally biased region" description="Basic and acidic residues" evidence="1">
    <location>
        <begin position="129"/>
        <end position="143"/>
    </location>
</feature>
<dbReference type="RefSeq" id="XP_015699770.1">
    <property type="nucleotide sequence ID" value="XM_015845544.1"/>
</dbReference>
<protein>
    <submittedName>
        <fullName evidence="2">Uncharacterized protein</fullName>
    </submittedName>
</protein>
<dbReference type="HOGENOM" id="CLU_1434842_0_0_1"/>
<name>C1H3J2_PARBA</name>
<feature type="region of interest" description="Disordered" evidence="1">
    <location>
        <begin position="170"/>
        <end position="189"/>
    </location>
</feature>
<dbReference type="KEGG" id="pbl:PAAG_05335"/>
<sequence length="189" mass="20177">MDRGSVVRSANQSKPTPPKASPHLGQPLFVYAAESAVAPLTPIDDMHICVHVCLDLAAQLYGFPYPQYPAPHLVRGPEVACIIDGKQACCPENEIPLGPLSPVGGEDGEGEEGSDSQSDGDGDGITQRYESKPERKVCKAGEKGKLYRPEMQTMVNGQLVANVGDNLVLSKKDSSRQDQQMTFRPSGGG</sequence>